<evidence type="ECO:0008006" key="3">
    <source>
        <dbReference type="Google" id="ProtNLM"/>
    </source>
</evidence>
<protein>
    <recommendedName>
        <fullName evidence="3">Transposase</fullName>
    </recommendedName>
</protein>
<accession>A0ABX2CZS6</accession>
<gene>
    <name evidence="1" type="ORF">E5S67_03547</name>
</gene>
<keyword evidence="2" id="KW-1185">Reference proteome</keyword>
<name>A0ABX2CZS6_9CYAN</name>
<sequence>MVTHNISANISKTTFQVDIYPNKKADRFSNQQHFLTDTVRQCVKIYQLEPRDWQQFYQAIHPGCTEDVSSEKKERSKALGSGFLFALATVQQCIQIMHTKPIVWQQFYRG</sequence>
<proteinExistence type="predicted"/>
<dbReference type="EMBL" id="SRRZ01000064">
    <property type="protein sequence ID" value="NQE35811.1"/>
    <property type="molecule type" value="Genomic_DNA"/>
</dbReference>
<dbReference type="RefSeq" id="WP_172189484.1">
    <property type="nucleotide sequence ID" value="NZ_CAWPPK010000279.1"/>
</dbReference>
<evidence type="ECO:0000313" key="1">
    <source>
        <dbReference type="EMBL" id="NQE35811.1"/>
    </source>
</evidence>
<evidence type="ECO:0000313" key="2">
    <source>
        <dbReference type="Proteomes" id="UP000702425"/>
    </source>
</evidence>
<dbReference type="Proteomes" id="UP000702425">
    <property type="component" value="Unassembled WGS sequence"/>
</dbReference>
<organism evidence="1 2">
    <name type="scientific">Microcoleus asticus IPMA8</name>
    <dbReference type="NCBI Taxonomy" id="2563858"/>
    <lineage>
        <taxon>Bacteria</taxon>
        <taxon>Bacillati</taxon>
        <taxon>Cyanobacteriota</taxon>
        <taxon>Cyanophyceae</taxon>
        <taxon>Oscillatoriophycideae</taxon>
        <taxon>Oscillatoriales</taxon>
        <taxon>Microcoleaceae</taxon>
        <taxon>Microcoleus</taxon>
        <taxon>Microcoleus asticus</taxon>
    </lineage>
</organism>
<comment type="caution">
    <text evidence="1">The sequence shown here is derived from an EMBL/GenBank/DDBJ whole genome shotgun (WGS) entry which is preliminary data.</text>
</comment>
<reference evidence="1 2" key="1">
    <citation type="journal article" date="2020" name="Sci. Rep.">
        <title>A novel cyanobacterial geosmin producer, revising GeoA distribution and dispersion patterns in Bacteria.</title>
        <authorList>
            <person name="Churro C."/>
            <person name="Semedo-Aguiar A.P."/>
            <person name="Silva A.D."/>
            <person name="Pereira-Leal J.B."/>
            <person name="Leite R.B."/>
        </authorList>
    </citation>
    <scope>NUCLEOTIDE SEQUENCE [LARGE SCALE GENOMIC DNA]</scope>
    <source>
        <strain evidence="1 2">IPMA8</strain>
    </source>
</reference>